<keyword evidence="4 6" id="KW-0472">Membrane</keyword>
<name>A0ABV6FN09_9BACT</name>
<feature type="transmembrane region" description="Helical" evidence="6">
    <location>
        <begin position="36"/>
        <end position="56"/>
    </location>
</feature>
<comment type="caution">
    <text evidence="9">The sequence shown here is derived from an EMBL/GenBank/DDBJ whole genome shotgun (WGS) entry which is preliminary data.</text>
</comment>
<feature type="transmembrane region" description="Helical" evidence="6">
    <location>
        <begin position="117"/>
        <end position="136"/>
    </location>
</feature>
<feature type="transmembrane region" description="Helical" evidence="6">
    <location>
        <begin position="81"/>
        <end position="105"/>
    </location>
</feature>
<dbReference type="PANTHER" id="PTHR42829">
    <property type="entry name" value="NADH-UBIQUINONE OXIDOREDUCTASE CHAIN 5"/>
    <property type="match status" value="1"/>
</dbReference>
<dbReference type="Pfam" id="PF00361">
    <property type="entry name" value="Proton_antipo_M"/>
    <property type="match status" value="1"/>
</dbReference>
<evidence type="ECO:0000256" key="5">
    <source>
        <dbReference type="RuleBase" id="RU000320"/>
    </source>
</evidence>
<dbReference type="Proteomes" id="UP001589797">
    <property type="component" value="Unassembled WGS sequence"/>
</dbReference>
<feature type="transmembrane region" description="Helical" evidence="6">
    <location>
        <begin position="448"/>
        <end position="467"/>
    </location>
</feature>
<dbReference type="Pfam" id="PF00662">
    <property type="entry name" value="Proton_antipo_N"/>
    <property type="match status" value="1"/>
</dbReference>
<protein>
    <submittedName>
        <fullName evidence="9">Proton-conducting transporter membrane subunit</fullName>
    </submittedName>
</protein>
<feature type="transmembrane region" description="Helical" evidence="6">
    <location>
        <begin position="284"/>
        <end position="303"/>
    </location>
</feature>
<feature type="transmembrane region" description="Helical" evidence="6">
    <location>
        <begin position="506"/>
        <end position="523"/>
    </location>
</feature>
<evidence type="ECO:0000256" key="3">
    <source>
        <dbReference type="ARBA" id="ARBA00022989"/>
    </source>
</evidence>
<evidence type="ECO:0000313" key="10">
    <source>
        <dbReference type="Proteomes" id="UP001589797"/>
    </source>
</evidence>
<feature type="transmembrane region" description="Helical" evidence="6">
    <location>
        <begin position="254"/>
        <end position="272"/>
    </location>
</feature>
<keyword evidence="2 5" id="KW-0812">Transmembrane</keyword>
<evidence type="ECO:0000259" key="7">
    <source>
        <dbReference type="Pfam" id="PF00361"/>
    </source>
</evidence>
<feature type="transmembrane region" description="Helical" evidence="6">
    <location>
        <begin position="315"/>
        <end position="338"/>
    </location>
</feature>
<sequence>MEHQVMISLFVLLPLLAFLISLVLPDNQENSFSRLAFVTVSLQLLGITGYIIYWIIGGMNPVNIRELELYNNGNYQFLLDFYFDTITAVYLWVGAFVTFLITRYSRFYMHLEEGYKRFFNTLLFFFLAYNLTVLAGNFETLFLGWEMLGISSFLLIAFYRDRYLPVRNAVKVFSIYRIGDIGIILAMWASHHLWHENITFIKLLDEELVSEHLASHGGLGLFIAISLWIAAAAKSAQFPFSSWLPRAMEGPTPSSAIFYGSLSVHFGVFLLLRTFPFWEHQLTARILIGLLGFVTVIVAYPIARVQSTIKTQIAYASIAQIGIMFIEVALGLQTLALIHFAGNAFLRTYQLLVSPSVVAYMIRDQFYHFKPREVTLEDTFPKRLEYSLYILSLKEWNLDKMLNRLVFNPIKRLGRKLDFLTPKNLLLYFLPLYGLGLLLYFNQEWIPTIIRGFIPVFFGLLGLMMVFKAFSERIYPRLALMLVMANHFWIALAVSFNESFDYSQTLIYLSGVVVAGVIGYLALDSLRKKEPNYFDLNQYYGHVYEYPKLAMIFLLAALGVMGFPISPTFVGVDLIFSHIHEDQYVLAAFDAISFIFGGIALIRIYARLFLGPHVKNYHTTALKSS</sequence>
<evidence type="ECO:0000256" key="1">
    <source>
        <dbReference type="ARBA" id="ARBA00004127"/>
    </source>
</evidence>
<feature type="transmembrane region" description="Helical" evidence="6">
    <location>
        <begin position="6"/>
        <end position="24"/>
    </location>
</feature>
<gene>
    <name evidence="9" type="ORF">ACFFIP_00995</name>
</gene>
<comment type="subcellular location">
    <subcellularLocation>
        <location evidence="1">Endomembrane system</location>
        <topology evidence="1">Multi-pass membrane protein</topology>
    </subcellularLocation>
    <subcellularLocation>
        <location evidence="5">Membrane</location>
        <topology evidence="5">Multi-pass membrane protein</topology>
    </subcellularLocation>
</comment>
<feature type="transmembrane region" description="Helical" evidence="6">
    <location>
        <begin position="425"/>
        <end position="442"/>
    </location>
</feature>
<feature type="transmembrane region" description="Helical" evidence="6">
    <location>
        <begin position="474"/>
        <end position="494"/>
    </location>
</feature>
<evidence type="ECO:0000313" key="9">
    <source>
        <dbReference type="EMBL" id="MFC0261239.1"/>
    </source>
</evidence>
<feature type="transmembrane region" description="Helical" evidence="6">
    <location>
        <begin position="213"/>
        <end position="233"/>
    </location>
</feature>
<evidence type="ECO:0000256" key="4">
    <source>
        <dbReference type="ARBA" id="ARBA00023136"/>
    </source>
</evidence>
<feature type="transmembrane region" description="Helical" evidence="6">
    <location>
        <begin position="549"/>
        <end position="572"/>
    </location>
</feature>
<dbReference type="InterPro" id="IPR001750">
    <property type="entry name" value="ND/Mrp_TM"/>
</dbReference>
<accession>A0ABV6FN09</accession>
<dbReference type="PRINTS" id="PR01434">
    <property type="entry name" value="NADHDHGNASE5"/>
</dbReference>
<evidence type="ECO:0000256" key="2">
    <source>
        <dbReference type="ARBA" id="ARBA00022692"/>
    </source>
</evidence>
<dbReference type="RefSeq" id="WP_382385694.1">
    <property type="nucleotide sequence ID" value="NZ_JBHLWI010000002.1"/>
</dbReference>
<keyword evidence="3 6" id="KW-1133">Transmembrane helix</keyword>
<dbReference type="InterPro" id="IPR003945">
    <property type="entry name" value="NU5C-like"/>
</dbReference>
<reference evidence="9 10" key="1">
    <citation type="submission" date="2024-09" db="EMBL/GenBank/DDBJ databases">
        <authorList>
            <person name="Sun Q."/>
            <person name="Mori K."/>
        </authorList>
    </citation>
    <scope>NUCLEOTIDE SEQUENCE [LARGE SCALE GENOMIC DNA]</scope>
    <source>
        <strain evidence="9 10">CCM 7650</strain>
    </source>
</reference>
<evidence type="ECO:0000256" key="6">
    <source>
        <dbReference type="SAM" id="Phobius"/>
    </source>
</evidence>
<keyword evidence="10" id="KW-1185">Reference proteome</keyword>
<feature type="domain" description="NADH:quinone oxidoreductase/Mrp antiporter transmembrane" evidence="7">
    <location>
        <begin position="136"/>
        <end position="357"/>
    </location>
</feature>
<evidence type="ECO:0000259" key="8">
    <source>
        <dbReference type="Pfam" id="PF00662"/>
    </source>
</evidence>
<dbReference type="InterPro" id="IPR001516">
    <property type="entry name" value="Proton_antipo_N"/>
</dbReference>
<dbReference type="EMBL" id="JBHLWI010000002">
    <property type="protein sequence ID" value="MFC0261239.1"/>
    <property type="molecule type" value="Genomic_DNA"/>
</dbReference>
<feature type="transmembrane region" description="Helical" evidence="6">
    <location>
        <begin position="142"/>
        <end position="160"/>
    </location>
</feature>
<feature type="transmembrane region" description="Helical" evidence="6">
    <location>
        <begin position="584"/>
        <end position="606"/>
    </location>
</feature>
<proteinExistence type="predicted"/>
<dbReference type="PANTHER" id="PTHR42829:SF2">
    <property type="entry name" value="NADH-UBIQUINONE OXIDOREDUCTASE CHAIN 5"/>
    <property type="match status" value="1"/>
</dbReference>
<feature type="domain" description="NADH-Ubiquinone oxidoreductase (complex I) chain 5 N-terminal" evidence="8">
    <location>
        <begin position="73"/>
        <end position="119"/>
    </location>
</feature>
<organism evidence="9 10">
    <name type="scientific">Fontibacter flavus</name>
    <dbReference type="NCBI Taxonomy" id="654838"/>
    <lineage>
        <taxon>Bacteria</taxon>
        <taxon>Pseudomonadati</taxon>
        <taxon>Bacteroidota</taxon>
        <taxon>Cytophagia</taxon>
        <taxon>Cytophagales</taxon>
        <taxon>Cyclobacteriaceae</taxon>
        <taxon>Fontibacter</taxon>
    </lineage>
</organism>